<dbReference type="Proteomes" id="UP001260534">
    <property type="component" value="Unassembled WGS sequence"/>
</dbReference>
<organism evidence="2 3">
    <name type="scientific">Xanthomonas hawaiiensis</name>
    <dbReference type="NCBI Taxonomy" id="3003247"/>
    <lineage>
        <taxon>Bacteria</taxon>
        <taxon>Pseudomonadati</taxon>
        <taxon>Pseudomonadota</taxon>
        <taxon>Gammaproteobacteria</taxon>
        <taxon>Lysobacterales</taxon>
        <taxon>Lysobacteraceae</taxon>
        <taxon>Xanthomonas</taxon>
    </lineage>
</organism>
<keyword evidence="3" id="KW-1185">Reference proteome</keyword>
<feature type="transmembrane region" description="Helical" evidence="1">
    <location>
        <begin position="12"/>
        <end position="35"/>
    </location>
</feature>
<evidence type="ECO:0000256" key="1">
    <source>
        <dbReference type="SAM" id="Phobius"/>
    </source>
</evidence>
<keyword evidence="1" id="KW-0812">Transmembrane</keyword>
<keyword evidence="1" id="KW-0472">Membrane</keyword>
<evidence type="ECO:0000313" key="3">
    <source>
        <dbReference type="Proteomes" id="UP001260534"/>
    </source>
</evidence>
<reference evidence="2 3" key="1">
    <citation type="submission" date="2023-01" db="EMBL/GenBank/DDBJ databases">
        <title>Xanthomonas hawaiianensis sp. nov. isolated from Araceae family in Hawaii.</title>
        <authorList>
            <person name="Chunag S.-C."/>
            <person name="Dobhal S."/>
            <person name="Alvarez A."/>
            <person name="Arif M."/>
        </authorList>
    </citation>
    <scope>NUCLEOTIDE SEQUENCE [LARGE SCALE GENOMIC DNA]</scope>
    <source>
        <strain evidence="2 3">A2111</strain>
    </source>
</reference>
<comment type="caution">
    <text evidence="2">The sequence shown here is derived from an EMBL/GenBank/DDBJ whole genome shotgun (WGS) entry which is preliminary data.</text>
</comment>
<dbReference type="RefSeq" id="WP_255549846.1">
    <property type="nucleotide sequence ID" value="NZ_JAGHXG010000003.1"/>
</dbReference>
<protein>
    <submittedName>
        <fullName evidence="2">Uncharacterized protein</fullName>
    </submittedName>
</protein>
<dbReference type="EMBL" id="JAQMHB010000001">
    <property type="protein sequence ID" value="MDS9992861.1"/>
    <property type="molecule type" value="Genomic_DNA"/>
</dbReference>
<proteinExistence type="predicted"/>
<sequence length="41" mass="4375">MNNEALLEIDDLPALVAPTGVSDGVLGLFQILLLWPTPVDN</sequence>
<keyword evidence="1" id="KW-1133">Transmembrane helix</keyword>
<gene>
    <name evidence="2" type="ORF">PNQ69_08755</name>
</gene>
<accession>A0ABU2I3Z2</accession>
<name>A0ABU2I3Z2_9XANT</name>
<evidence type="ECO:0000313" key="2">
    <source>
        <dbReference type="EMBL" id="MDS9992861.1"/>
    </source>
</evidence>